<feature type="region of interest" description="Disordered" evidence="1">
    <location>
        <begin position="165"/>
        <end position="560"/>
    </location>
</feature>
<dbReference type="Proteomes" id="UP000245764">
    <property type="component" value="Chromosome 7"/>
</dbReference>
<dbReference type="PANTHER" id="PTHR34491:SF156">
    <property type="entry name" value="KINESIN MOTOR DOMAIN-CONTAINING PROTEIN"/>
    <property type="match status" value="1"/>
</dbReference>
<proteinExistence type="predicted"/>
<feature type="compositionally biased region" description="Polar residues" evidence="1">
    <location>
        <begin position="383"/>
        <end position="396"/>
    </location>
</feature>
<protein>
    <recommendedName>
        <fullName evidence="4">F-box domain-containing protein</fullName>
    </recommendedName>
</protein>
<feature type="compositionally biased region" description="Polar residues" evidence="1">
    <location>
        <begin position="82"/>
        <end position="99"/>
    </location>
</feature>
<feature type="compositionally biased region" description="Low complexity" evidence="1">
    <location>
        <begin position="445"/>
        <end position="455"/>
    </location>
</feature>
<sequence length="1667" mass="182688">MHHWKNDKNKGKPEGEKIEPGSLKIWDMGGNKKNKKGKTPASKSASEAGSGTPTQPPQPPINTHVGARLTPNTPAGAPSIPTPSTRLDSAYNHGTPNRYSSDEDDTDEDDDPKNCYSDGEHTEAYRDKIATKAFRRYKKYGEDALQGVESQLLYDAIQDLIIEEGGVGGVDTEARDAEKVSKERERRARWSVEDGKAKSQDDLKQKREIEKQHQARKDRESARILADVEDDIDKDFKAPVTLDNPALLLRGPPSDHIGVASDYDRKKSNKKPEPGPEERVTEQTQETPGRKIAKPRPRRPGSAGGPASAANVSGPGESPFANFNQQADPSTPQTFPQGNGAVQARDKDNMEVELATGDLPAPYDPQAVGDDNSGAYSDPDQFAVQTGPNLTVNTSDGPPFSYPDPQEDPQNTSPYNVAPRPNSALNYTSAFSPDPRHGAQGMPGFGEFPSGESGPPSGPIFPQSGFDFAAPLPGRGSAQPSNIDPQLLGLGGANPGPSAPAVSLTPVMDHSSTAGTRRVPERKKSGDTVRPRAGRRNADRIRAESIIDSGPETVNPYSTGKFETALPNAFGVTDLRNSLPTIESAAPPQVDRDGDQAMKTGPDSDTETTRKIPPSGFDEDPMEHDGVSSPRVQPESPRVQPESPRYQPESPSTYPKPEEMEIDSNKEASRGPKENPQNVSSGGYYPKSPPRDLLSSRKPSYGRTATYDPEYQRNSNDATTSGVGGSNGPSTTPRSPESTDPFGGNYFPPVRDTAMEPYKTCGDEDHDELVKKINVALKSEAEAKDKVKDYDRMKRELDESKKAGKTEEKNSEKCKAKCTTLEKELAKIRAEFDAFKSQHQDCTPLRKDNQKIVQSTTPSSKTSNPGPVKLQGLKDSMYAKSPPPEQDADVEMGEDGMDNDLKKAKEDLEKAKKAALKAEGDLQTARGEHSAAQNILQAAKEAAETKLRECKEQAAQLMAQNNELYKEASIVQAEHNQCGQKQMVAVAGAEEAAKTDLEKSKKKQAELEKEKKTAAEKLQKLQTEHARCKKNQADALAAAAKKCDEEKAALGPPRRKREPGEKRPERCTVQRHREYKEMIRMAAEATTSMVDAVTRMQNSGLSLYFTTVTWILQHGLVGKHCIIRGRLRTGQCPDEGSRLAWKRLATNGRLCSVKDKFAFPSCRRDDGGVTPLLFVKYITTTFPKRQVINNKASLSRTLASTRLSAINTAQRQELANMLLLPFCDFAAADSTYISTIAAQRVAEDISRRSPANKVLSTYELVAKIVVHLVPREIIVNKRVSPTWHNVVETSPTVREAAFLKSTTEAYAWEASHAGQEISQLISHDKVPSHWAENGSKISGLENGARWSVYPYSLPDISSTLRMTIHHYNSAVLELENTRPMSTTHNCKPCSIFDELQHGNALQAMLVKLDHVTLQMALANNHSFLDMQLASPPITKIRIFFAERGSGDIIPGGEAGIEVSHGPGLTVRHLLELAEYMDKVKGQPNLTIAWFWVVGGHFTSPETLQAVRMAGPEGLSCLAKMQLFTDEDKAALQEQVYEKMAEMQELVDSNRFDMQAILDAEKQLVGEGQEAEFDLEAAQLAIHANNKHDQDELDVKFEQMQLDHNAHEAMLQGIVDREAERMLAGFPVEQEEESSQDVVIEEVAAALENEQVDDSADGHEDGGLKQGQ</sequence>
<feature type="compositionally biased region" description="Acidic residues" evidence="1">
    <location>
        <begin position="102"/>
        <end position="111"/>
    </location>
</feature>
<reference evidence="3" key="1">
    <citation type="submission" date="2017-05" db="EMBL/GenBank/DDBJ databases">
        <authorList>
            <person name="Song R."/>
            <person name="Chenine A.L."/>
            <person name="Ruprecht R.M."/>
        </authorList>
    </citation>
    <scope>NUCLEOTIDE SEQUENCE [LARGE SCALE GENOMIC DNA]</scope>
</reference>
<name>A0A2H1GQE6_ZYMTR</name>
<evidence type="ECO:0000313" key="3">
    <source>
        <dbReference type="Proteomes" id="UP000245764"/>
    </source>
</evidence>
<feature type="compositionally biased region" description="Basic and acidic residues" evidence="1">
    <location>
        <begin position="172"/>
        <end position="222"/>
    </location>
</feature>
<feature type="compositionally biased region" description="Basic and acidic residues" evidence="1">
    <location>
        <begin position="1655"/>
        <end position="1667"/>
    </location>
</feature>
<feature type="region of interest" description="Disordered" evidence="1">
    <location>
        <begin position="1"/>
        <end position="125"/>
    </location>
</feature>
<feature type="compositionally biased region" description="Basic and acidic residues" evidence="1">
    <location>
        <begin position="1"/>
        <end position="19"/>
    </location>
</feature>
<evidence type="ECO:0008006" key="4">
    <source>
        <dbReference type="Google" id="ProtNLM"/>
    </source>
</evidence>
<evidence type="ECO:0000313" key="2">
    <source>
        <dbReference type="EMBL" id="SMR55789.1"/>
    </source>
</evidence>
<feature type="region of interest" description="Disordered" evidence="1">
    <location>
        <begin position="1648"/>
        <end position="1667"/>
    </location>
</feature>
<organism evidence="2 3">
    <name type="scientific">Zymoseptoria tritici ST99CH_1E4</name>
    <dbReference type="NCBI Taxonomy" id="1276532"/>
    <lineage>
        <taxon>Eukaryota</taxon>
        <taxon>Fungi</taxon>
        <taxon>Dikarya</taxon>
        <taxon>Ascomycota</taxon>
        <taxon>Pezizomycotina</taxon>
        <taxon>Dothideomycetes</taxon>
        <taxon>Dothideomycetidae</taxon>
        <taxon>Mycosphaerellales</taxon>
        <taxon>Mycosphaerellaceae</taxon>
        <taxon>Zymoseptoria</taxon>
    </lineage>
</organism>
<feature type="compositionally biased region" description="Basic and acidic residues" evidence="1">
    <location>
        <begin position="836"/>
        <end position="850"/>
    </location>
</feature>
<gene>
    <name evidence="2" type="ORF">ZT1E4_G8137</name>
</gene>
<feature type="compositionally biased region" description="Polar residues" evidence="1">
    <location>
        <begin position="728"/>
        <end position="738"/>
    </location>
</feature>
<feature type="compositionally biased region" description="Basic and acidic residues" evidence="1">
    <location>
        <begin position="656"/>
        <end position="673"/>
    </location>
</feature>
<feature type="compositionally biased region" description="Polar residues" evidence="1">
    <location>
        <begin position="41"/>
        <end position="51"/>
    </location>
</feature>
<feature type="region of interest" description="Disordered" evidence="1">
    <location>
        <begin position="1046"/>
        <end position="1066"/>
    </location>
</feature>
<evidence type="ECO:0000256" key="1">
    <source>
        <dbReference type="SAM" id="MobiDB-lite"/>
    </source>
</evidence>
<feature type="region of interest" description="Disordered" evidence="1">
    <location>
        <begin position="577"/>
        <end position="762"/>
    </location>
</feature>
<feature type="region of interest" description="Disordered" evidence="1">
    <location>
        <begin position="836"/>
        <end position="900"/>
    </location>
</feature>
<feature type="compositionally biased region" description="Polar residues" evidence="1">
    <location>
        <begin position="321"/>
        <end position="337"/>
    </location>
</feature>
<feature type="compositionally biased region" description="Polar residues" evidence="1">
    <location>
        <begin position="851"/>
        <end position="865"/>
    </location>
</feature>
<feature type="compositionally biased region" description="Basic and acidic residues" evidence="1">
    <location>
        <begin position="518"/>
        <end position="545"/>
    </location>
</feature>
<feature type="compositionally biased region" description="Polar residues" evidence="1">
    <location>
        <begin position="712"/>
        <end position="721"/>
    </location>
</feature>
<dbReference type="PANTHER" id="PTHR34491">
    <property type="entry name" value="A-TYPE INCLUSION PROTEIN, PUTATIVE-RELATED"/>
    <property type="match status" value="1"/>
</dbReference>
<feature type="compositionally biased region" description="Low complexity" evidence="1">
    <location>
        <begin position="305"/>
        <end position="316"/>
    </location>
</feature>
<feature type="compositionally biased region" description="Acidic residues" evidence="1">
    <location>
        <begin position="886"/>
        <end position="898"/>
    </location>
</feature>
<accession>A0A2H1GQE6</accession>
<feature type="compositionally biased region" description="Basic and acidic residues" evidence="1">
    <location>
        <begin position="262"/>
        <end position="281"/>
    </location>
</feature>
<dbReference type="EMBL" id="LT854259">
    <property type="protein sequence ID" value="SMR55789.1"/>
    <property type="molecule type" value="Genomic_DNA"/>
</dbReference>